<reference evidence="6 7" key="1">
    <citation type="submission" date="2020-01" db="EMBL/GenBank/DDBJ databases">
        <title>A novel Bacillus sp. from Pasinler.</title>
        <authorList>
            <person name="Adiguzel A."/>
            <person name="Ay H."/>
            <person name="Baltaci M.O."/>
        </authorList>
    </citation>
    <scope>NUCLEOTIDE SEQUENCE [LARGE SCALE GENOMIC DNA]</scope>
    <source>
        <strain evidence="6 7">P1</strain>
    </source>
</reference>
<comment type="similarity">
    <text evidence="5">Belongs to the UPF0344 family.</text>
</comment>
<dbReference type="Pfam" id="PF07457">
    <property type="entry name" value="DUF1516"/>
    <property type="match status" value="1"/>
</dbReference>
<evidence type="ECO:0000256" key="4">
    <source>
        <dbReference type="ARBA" id="ARBA00023136"/>
    </source>
</evidence>
<evidence type="ECO:0000313" key="6">
    <source>
        <dbReference type="EMBL" id="NCU16576.1"/>
    </source>
</evidence>
<dbReference type="Proteomes" id="UP000743899">
    <property type="component" value="Unassembled WGS sequence"/>
</dbReference>
<keyword evidence="7" id="KW-1185">Reference proteome</keyword>
<accession>A0ABW9ZZH6</accession>
<organism evidence="6 7">
    <name type="scientific">Pallidibacillus pasinlerensis</name>
    <dbReference type="NCBI Taxonomy" id="2703818"/>
    <lineage>
        <taxon>Bacteria</taxon>
        <taxon>Bacillati</taxon>
        <taxon>Bacillota</taxon>
        <taxon>Bacilli</taxon>
        <taxon>Bacillales</taxon>
        <taxon>Bacillaceae</taxon>
        <taxon>Pallidibacillus</taxon>
    </lineage>
</organism>
<feature type="transmembrane region" description="Helical" evidence="5">
    <location>
        <begin position="6"/>
        <end position="24"/>
    </location>
</feature>
<evidence type="ECO:0000256" key="3">
    <source>
        <dbReference type="ARBA" id="ARBA00022989"/>
    </source>
</evidence>
<name>A0ABW9ZZH6_9BACI</name>
<evidence type="ECO:0000313" key="7">
    <source>
        <dbReference type="Proteomes" id="UP000743899"/>
    </source>
</evidence>
<dbReference type="InterPro" id="IPR010899">
    <property type="entry name" value="UPF0344"/>
</dbReference>
<feature type="transmembrane region" description="Helical" evidence="5">
    <location>
        <begin position="91"/>
        <end position="109"/>
    </location>
</feature>
<protein>
    <recommendedName>
        <fullName evidence="5">UPF0344 protein GW534_02140</fullName>
    </recommendedName>
</protein>
<feature type="transmembrane region" description="Helical" evidence="5">
    <location>
        <begin position="63"/>
        <end position="84"/>
    </location>
</feature>
<dbReference type="HAMAP" id="MF_01536">
    <property type="entry name" value="UPF0344"/>
    <property type="match status" value="1"/>
</dbReference>
<keyword evidence="2 5" id="KW-0812">Transmembrane</keyword>
<evidence type="ECO:0000256" key="1">
    <source>
        <dbReference type="ARBA" id="ARBA00022475"/>
    </source>
</evidence>
<comment type="caution">
    <text evidence="6">The sequence shown here is derived from an EMBL/GenBank/DDBJ whole genome shotgun (WGS) entry which is preliminary data.</text>
</comment>
<keyword evidence="4 5" id="KW-0472">Membrane</keyword>
<dbReference type="EMBL" id="JAACYS010000005">
    <property type="protein sequence ID" value="NCU16576.1"/>
    <property type="molecule type" value="Genomic_DNA"/>
</dbReference>
<proteinExistence type="inferred from homology"/>
<gene>
    <name evidence="6" type="ORF">GW534_02140</name>
</gene>
<evidence type="ECO:0000256" key="2">
    <source>
        <dbReference type="ARBA" id="ARBA00022692"/>
    </source>
</evidence>
<comment type="subcellular location">
    <subcellularLocation>
        <location evidence="5">Cell membrane</location>
        <topology evidence="5">Multi-pass membrane protein</topology>
    </subcellularLocation>
</comment>
<keyword evidence="3 5" id="KW-1133">Transmembrane helix</keyword>
<keyword evidence="1 5" id="KW-1003">Cell membrane</keyword>
<evidence type="ECO:0000256" key="5">
    <source>
        <dbReference type="HAMAP-Rule" id="MF_01536"/>
    </source>
</evidence>
<feature type="transmembrane region" description="Helical" evidence="5">
    <location>
        <begin position="36"/>
        <end position="57"/>
    </location>
</feature>
<dbReference type="RefSeq" id="WP_161919414.1">
    <property type="nucleotide sequence ID" value="NZ_JAACYS010000005.1"/>
</dbReference>
<sequence length="118" mass="13539">MTHMHITSWVLAIILFIVALVLMKSNNEKGAKIVSMITRLFYIFVIVTGVMLFMSMPEPTGDYHIKMLAGILVIVVMELIFASVKRHRSVTLYWILFIVILLTTIYLGLKLPMGMKFF</sequence>